<organism evidence="1 2">
    <name type="scientific">Parasulfuritortus cantonensis</name>
    <dbReference type="NCBI Taxonomy" id="2528202"/>
    <lineage>
        <taxon>Bacteria</taxon>
        <taxon>Pseudomonadati</taxon>
        <taxon>Pseudomonadota</taxon>
        <taxon>Betaproteobacteria</taxon>
        <taxon>Nitrosomonadales</taxon>
        <taxon>Thiobacillaceae</taxon>
        <taxon>Parasulfuritortus</taxon>
    </lineage>
</organism>
<evidence type="ECO:0000313" key="1">
    <source>
        <dbReference type="EMBL" id="TCJ18009.1"/>
    </source>
</evidence>
<dbReference type="RefSeq" id="WP_131444928.1">
    <property type="nucleotide sequence ID" value="NZ_SJZB01000013.1"/>
</dbReference>
<proteinExistence type="predicted"/>
<evidence type="ECO:0000313" key="2">
    <source>
        <dbReference type="Proteomes" id="UP000295443"/>
    </source>
</evidence>
<reference evidence="1 2" key="1">
    <citation type="submission" date="2019-03" db="EMBL/GenBank/DDBJ databases">
        <title>Genome sequence of Thiobacillaceae bacterium LSR1, a sulfur-oxidizing bacterium isolated from freshwater sediment.</title>
        <authorList>
            <person name="Li S."/>
        </authorList>
    </citation>
    <scope>NUCLEOTIDE SEQUENCE [LARGE SCALE GENOMIC DNA]</scope>
    <source>
        <strain evidence="1 2">LSR1</strain>
    </source>
</reference>
<name>A0A4R1BKZ2_9PROT</name>
<gene>
    <name evidence="1" type="ORF">EZJ19_03635</name>
</gene>
<comment type="caution">
    <text evidence="1">The sequence shown here is derived from an EMBL/GenBank/DDBJ whole genome shotgun (WGS) entry which is preliminary data.</text>
</comment>
<sequence>MPIEIALHPGHEAEVRQVYEELTELALQVDAGELPLAGFGARLEATKERTFEVRCLVRVESPDGRGRCLDYLPAVQMGGVPRRY</sequence>
<dbReference type="AlphaFoldDB" id="A0A4R1BKZ2"/>
<dbReference type="EMBL" id="SJZB01000013">
    <property type="protein sequence ID" value="TCJ18009.1"/>
    <property type="molecule type" value="Genomic_DNA"/>
</dbReference>
<protein>
    <submittedName>
        <fullName evidence="1">Uncharacterized protein</fullName>
    </submittedName>
</protein>
<dbReference type="Proteomes" id="UP000295443">
    <property type="component" value="Unassembled WGS sequence"/>
</dbReference>
<accession>A0A4R1BKZ2</accession>
<keyword evidence="2" id="KW-1185">Reference proteome</keyword>